<sequence length="209" mass="24018">MTQRRKGKKDTSDDVPLVKPSDSSQKEHPKPLVDISEDEQWRLINESGVLRNIPRLNQTTPDSVDSEDPDNPTFGEEIFNTITYLVPFSFLLILMEILIHYQYKEKATLNNLLDRMISGVPIMSILIFYTLRYKSYRVVQILLFAISILAGCRLIYQINNANWLTNMQQAPPLATIWIYAVFMADLGPAVLALLTIGSFVWWKELNIIL</sequence>
<keyword evidence="5" id="KW-1185">Reference proteome</keyword>
<evidence type="ECO:0000256" key="1">
    <source>
        <dbReference type="SAM" id="MobiDB-lite"/>
    </source>
</evidence>
<feature type="domain" description="DUF7719" evidence="3">
    <location>
        <begin position="140"/>
        <end position="207"/>
    </location>
</feature>
<accession>A0A9P5XMJ9</accession>
<feature type="transmembrane region" description="Helical" evidence="2">
    <location>
        <begin position="138"/>
        <end position="156"/>
    </location>
</feature>
<reference evidence="4" key="1">
    <citation type="submission" date="2020-11" db="EMBL/GenBank/DDBJ databases">
        <authorList>
            <consortium name="DOE Joint Genome Institute"/>
            <person name="Ahrendt S."/>
            <person name="Riley R."/>
            <person name="Andreopoulos W."/>
            <person name="Labutti K."/>
            <person name="Pangilinan J."/>
            <person name="Ruiz-Duenas F.J."/>
            <person name="Barrasa J.M."/>
            <person name="Sanchez-Garcia M."/>
            <person name="Camarero S."/>
            <person name="Miyauchi S."/>
            <person name="Serrano A."/>
            <person name="Linde D."/>
            <person name="Babiker R."/>
            <person name="Drula E."/>
            <person name="Ayuso-Fernandez I."/>
            <person name="Pacheco R."/>
            <person name="Padilla G."/>
            <person name="Ferreira P."/>
            <person name="Barriuso J."/>
            <person name="Kellner H."/>
            <person name="Castanera R."/>
            <person name="Alfaro M."/>
            <person name="Ramirez L."/>
            <person name="Pisabarro A.G."/>
            <person name="Kuo A."/>
            <person name="Tritt A."/>
            <person name="Lipzen A."/>
            <person name="He G."/>
            <person name="Yan M."/>
            <person name="Ng V."/>
            <person name="Cullen D."/>
            <person name="Martin F."/>
            <person name="Rosso M.-N."/>
            <person name="Henrissat B."/>
            <person name="Hibbett D."/>
            <person name="Martinez A.T."/>
            <person name="Grigoriev I.V."/>
        </authorList>
    </citation>
    <scope>NUCLEOTIDE SEQUENCE</scope>
    <source>
        <strain evidence="4">MF-IS2</strain>
    </source>
</reference>
<dbReference type="OrthoDB" id="5597489at2759"/>
<comment type="caution">
    <text evidence="4">The sequence shown here is derived from an EMBL/GenBank/DDBJ whole genome shotgun (WGS) entry which is preliminary data.</text>
</comment>
<keyword evidence="2" id="KW-0472">Membrane</keyword>
<dbReference type="InterPro" id="IPR056136">
    <property type="entry name" value="DUF7719"/>
</dbReference>
<feature type="transmembrane region" description="Helical" evidence="2">
    <location>
        <begin position="115"/>
        <end position="131"/>
    </location>
</feature>
<keyword evidence="2" id="KW-0812">Transmembrane</keyword>
<name>A0A9P5XMJ9_9AGAR</name>
<dbReference type="PANTHER" id="PTHR37846">
    <property type="entry name" value="YALI0B21296P"/>
    <property type="match status" value="1"/>
</dbReference>
<keyword evidence="2" id="KW-1133">Transmembrane helix</keyword>
<evidence type="ECO:0000259" key="3">
    <source>
        <dbReference type="Pfam" id="PF24841"/>
    </source>
</evidence>
<feature type="transmembrane region" description="Helical" evidence="2">
    <location>
        <begin position="82"/>
        <end position="103"/>
    </location>
</feature>
<organism evidence="4 5">
    <name type="scientific">Macrolepiota fuliginosa MF-IS2</name>
    <dbReference type="NCBI Taxonomy" id="1400762"/>
    <lineage>
        <taxon>Eukaryota</taxon>
        <taxon>Fungi</taxon>
        <taxon>Dikarya</taxon>
        <taxon>Basidiomycota</taxon>
        <taxon>Agaricomycotina</taxon>
        <taxon>Agaricomycetes</taxon>
        <taxon>Agaricomycetidae</taxon>
        <taxon>Agaricales</taxon>
        <taxon>Agaricineae</taxon>
        <taxon>Agaricaceae</taxon>
        <taxon>Macrolepiota</taxon>
    </lineage>
</organism>
<protein>
    <recommendedName>
        <fullName evidence="3">DUF7719 domain-containing protein</fullName>
    </recommendedName>
</protein>
<feature type="transmembrane region" description="Helical" evidence="2">
    <location>
        <begin position="176"/>
        <end position="202"/>
    </location>
</feature>
<dbReference type="AlphaFoldDB" id="A0A9P5XMJ9"/>
<feature type="region of interest" description="Disordered" evidence="1">
    <location>
        <begin position="1"/>
        <end position="36"/>
    </location>
</feature>
<evidence type="ECO:0000313" key="5">
    <source>
        <dbReference type="Proteomes" id="UP000807342"/>
    </source>
</evidence>
<gene>
    <name evidence="4" type="ORF">P691DRAFT_804605</name>
</gene>
<dbReference type="Pfam" id="PF24841">
    <property type="entry name" value="DUF7719"/>
    <property type="match status" value="1"/>
</dbReference>
<dbReference type="PANTHER" id="PTHR37846:SF1">
    <property type="entry name" value="DEACETYLASE-LIKE PROTEIN"/>
    <property type="match status" value="1"/>
</dbReference>
<dbReference type="EMBL" id="MU151071">
    <property type="protein sequence ID" value="KAF9452471.1"/>
    <property type="molecule type" value="Genomic_DNA"/>
</dbReference>
<proteinExistence type="predicted"/>
<dbReference type="Proteomes" id="UP000807342">
    <property type="component" value="Unassembled WGS sequence"/>
</dbReference>
<evidence type="ECO:0000313" key="4">
    <source>
        <dbReference type="EMBL" id="KAF9452471.1"/>
    </source>
</evidence>
<evidence type="ECO:0000256" key="2">
    <source>
        <dbReference type="SAM" id="Phobius"/>
    </source>
</evidence>